<dbReference type="GO" id="GO:0008312">
    <property type="term" value="F:7S RNA binding"/>
    <property type="evidence" value="ECO:0007669"/>
    <property type="project" value="InterPro"/>
</dbReference>
<proteinExistence type="predicted"/>
<gene>
    <name evidence="2" type="ORF">LSP00402_LOCUS5525</name>
</gene>
<dbReference type="GO" id="GO:0048500">
    <property type="term" value="C:signal recognition particle"/>
    <property type="evidence" value="ECO:0007669"/>
    <property type="project" value="InterPro"/>
</dbReference>
<dbReference type="InterPro" id="IPR036891">
    <property type="entry name" value="Signal_recog_part_SRP54_M_sf"/>
</dbReference>
<accession>A0A7S2TLH6</accession>
<protein>
    <recommendedName>
        <fullName evidence="3">Signal recognition particle SRP54 subunit M-domain domain-containing protein</fullName>
    </recommendedName>
</protein>
<dbReference type="AlphaFoldDB" id="A0A7S2TLH6"/>
<name>A0A7S2TLH6_9EUKA</name>
<dbReference type="Gene3D" id="1.10.260.30">
    <property type="entry name" value="Signal recognition particle, SRP54 subunit, M-domain"/>
    <property type="match status" value="1"/>
</dbReference>
<dbReference type="EMBL" id="HBHP01008840">
    <property type="protein sequence ID" value="CAD9755060.1"/>
    <property type="molecule type" value="Transcribed_RNA"/>
</dbReference>
<organism evidence="2">
    <name type="scientific">Lotharella oceanica</name>
    <dbReference type="NCBI Taxonomy" id="641309"/>
    <lineage>
        <taxon>Eukaryota</taxon>
        <taxon>Sar</taxon>
        <taxon>Rhizaria</taxon>
        <taxon>Cercozoa</taxon>
        <taxon>Chlorarachniophyceae</taxon>
        <taxon>Lotharella</taxon>
    </lineage>
</organism>
<dbReference type="GO" id="GO:0006614">
    <property type="term" value="P:SRP-dependent cotranslational protein targeting to membrane"/>
    <property type="evidence" value="ECO:0007669"/>
    <property type="project" value="InterPro"/>
</dbReference>
<evidence type="ECO:0008006" key="3">
    <source>
        <dbReference type="Google" id="ProtNLM"/>
    </source>
</evidence>
<dbReference type="SUPFAM" id="SSF47446">
    <property type="entry name" value="Signal peptide-binding domain"/>
    <property type="match status" value="1"/>
</dbReference>
<feature type="region of interest" description="Disordered" evidence="1">
    <location>
        <begin position="186"/>
        <end position="225"/>
    </location>
</feature>
<reference evidence="2" key="1">
    <citation type="submission" date="2021-01" db="EMBL/GenBank/DDBJ databases">
        <authorList>
            <person name="Corre E."/>
            <person name="Pelletier E."/>
            <person name="Niang G."/>
            <person name="Scheremetjew M."/>
            <person name="Finn R."/>
            <person name="Kale V."/>
            <person name="Holt S."/>
            <person name="Cochrane G."/>
            <person name="Meng A."/>
            <person name="Brown T."/>
            <person name="Cohen L."/>
        </authorList>
    </citation>
    <scope>NUCLEOTIDE SEQUENCE</scope>
    <source>
        <strain evidence="2">CCMP622</strain>
    </source>
</reference>
<evidence type="ECO:0000256" key="1">
    <source>
        <dbReference type="SAM" id="MobiDB-lite"/>
    </source>
</evidence>
<sequence>MRTVKAIGLARVASRVRAQGIPRARLSRTRTGVIQIRSLSSMFGSMSETSVEYVKQKSLTDFRKALDKIMEMKRFRLENFKQLMEESARTAGATGWRSNLPSFMKGEKEELEEVKKQLRILEQFKGRELMMRESREIKSAEKQRIAKDAGVQVSDVNLVLRQFDSQVTIHKWLKSRVERKLPIPTSPEELQGFMQVDQPKLTSSEKRQQTKMRKRMRNMNPDLVQ</sequence>
<evidence type="ECO:0000313" key="2">
    <source>
        <dbReference type="EMBL" id="CAD9755060.1"/>
    </source>
</evidence>